<dbReference type="GO" id="GO:0003676">
    <property type="term" value="F:nucleic acid binding"/>
    <property type="evidence" value="ECO:0007669"/>
    <property type="project" value="InterPro"/>
</dbReference>
<keyword evidence="12" id="KW-1185">Reference proteome</keyword>
<organism evidence="9">
    <name type="scientific">Kuenenia stuttgartiensis</name>
    <dbReference type="NCBI Taxonomy" id="174633"/>
    <lineage>
        <taxon>Bacteria</taxon>
        <taxon>Pseudomonadati</taxon>
        <taxon>Planctomycetota</taxon>
        <taxon>Candidatus Brocadiia</taxon>
        <taxon>Candidatus Brocadiales</taxon>
        <taxon>Candidatus Brocadiaceae</taxon>
        <taxon>Candidatus Kuenenia</taxon>
    </lineage>
</organism>
<feature type="domain" description="DDH" evidence="6">
    <location>
        <begin position="79"/>
        <end position="228"/>
    </location>
</feature>
<dbReference type="KEGG" id="kst:KSMBR1_1430"/>
<dbReference type="Gene3D" id="3.90.1640.30">
    <property type="match status" value="1"/>
</dbReference>
<evidence type="ECO:0000256" key="5">
    <source>
        <dbReference type="ARBA" id="ARBA00022839"/>
    </source>
</evidence>
<feature type="domain" description="DHHA1" evidence="7">
    <location>
        <begin position="358"/>
        <end position="449"/>
    </location>
</feature>
<reference evidence="9" key="2">
    <citation type="submission" date="2006-01" db="EMBL/GenBank/DDBJ databases">
        <authorList>
            <person name="Genoscope"/>
        </authorList>
    </citation>
    <scope>NUCLEOTIDE SEQUENCE</scope>
</reference>
<dbReference type="GO" id="GO:0008409">
    <property type="term" value="F:5'-3' exonuclease activity"/>
    <property type="evidence" value="ECO:0007669"/>
    <property type="project" value="InterPro"/>
</dbReference>
<dbReference type="Pfam" id="PF02272">
    <property type="entry name" value="DHHA1"/>
    <property type="match status" value="1"/>
</dbReference>
<evidence type="ECO:0000313" key="10">
    <source>
        <dbReference type="EMBL" id="QII10204.1"/>
    </source>
</evidence>
<keyword evidence="5 9" id="KW-0269">Exonuclease</keyword>
<dbReference type="InterPro" id="IPR004610">
    <property type="entry name" value="RecJ"/>
</dbReference>
<proteinExistence type="inferred from homology"/>
<protein>
    <recommendedName>
        <fullName evidence="2">Single-stranded-DNA-specific exonuclease RecJ</fullName>
    </recommendedName>
</protein>
<dbReference type="NCBIfam" id="TIGR00644">
    <property type="entry name" value="recJ"/>
    <property type="match status" value="1"/>
</dbReference>
<evidence type="ECO:0000256" key="3">
    <source>
        <dbReference type="ARBA" id="ARBA00022722"/>
    </source>
</evidence>
<dbReference type="GO" id="GO:0006310">
    <property type="term" value="P:DNA recombination"/>
    <property type="evidence" value="ECO:0007669"/>
    <property type="project" value="InterPro"/>
</dbReference>
<evidence type="ECO:0000256" key="1">
    <source>
        <dbReference type="ARBA" id="ARBA00005915"/>
    </source>
</evidence>
<reference evidence="10 13" key="5">
    <citation type="submission" date="2020-02" db="EMBL/GenBank/DDBJ databases">
        <title>Newly sequenced genome of strain CSTR1 showed variability in Candidatus Kuenenia stuttgartiensis genomes.</title>
        <authorList>
            <person name="Ding C."/>
            <person name="Adrian L."/>
        </authorList>
    </citation>
    <scope>NUCLEOTIDE SEQUENCE [LARGE SCALE GENOMIC DNA]</scope>
    <source>
        <strain evidence="10 13">CSTR1</strain>
    </source>
</reference>
<feature type="domain" description="RecJ OB" evidence="8">
    <location>
        <begin position="463"/>
        <end position="571"/>
    </location>
</feature>
<dbReference type="EMBL" id="CP049055">
    <property type="protein sequence ID" value="QII10204.1"/>
    <property type="molecule type" value="Genomic_DNA"/>
</dbReference>
<dbReference type="AlphaFoldDB" id="Q1PZA9"/>
<dbReference type="InterPro" id="IPR003156">
    <property type="entry name" value="DHHA1_dom"/>
</dbReference>
<accession>Q1PZA9</accession>
<dbReference type="Pfam" id="PF01368">
    <property type="entry name" value="DHH"/>
    <property type="match status" value="1"/>
</dbReference>
<evidence type="ECO:0000256" key="2">
    <source>
        <dbReference type="ARBA" id="ARBA00019841"/>
    </source>
</evidence>
<dbReference type="Gene3D" id="3.10.310.30">
    <property type="match status" value="1"/>
</dbReference>
<evidence type="ECO:0000256" key="4">
    <source>
        <dbReference type="ARBA" id="ARBA00022801"/>
    </source>
</evidence>
<dbReference type="InterPro" id="IPR038763">
    <property type="entry name" value="DHH_sf"/>
</dbReference>
<gene>
    <name evidence="9" type="primary">recJ</name>
    <name evidence="10" type="ORF">KsCSTR_08250</name>
    <name evidence="11" type="ORF">KSMBR1_1430</name>
    <name evidence="9" type="ORF">kustd1674</name>
</gene>
<evidence type="ECO:0000313" key="11">
    <source>
        <dbReference type="EMBL" id="SOH03929.1"/>
    </source>
</evidence>
<evidence type="ECO:0000259" key="6">
    <source>
        <dbReference type="Pfam" id="PF01368"/>
    </source>
</evidence>
<dbReference type="EMBL" id="CT573072">
    <property type="protein sequence ID" value="CAJ72419.1"/>
    <property type="molecule type" value="Genomic_DNA"/>
</dbReference>
<dbReference type="InterPro" id="IPR051673">
    <property type="entry name" value="SSDNA_exonuclease_RecJ"/>
</dbReference>
<reference evidence="11" key="3">
    <citation type="submission" date="2017-10" db="EMBL/GenBank/DDBJ databases">
        <authorList>
            <person name="Banno H."/>
            <person name="Chua N.-H."/>
        </authorList>
    </citation>
    <scope>NUCLEOTIDE SEQUENCE [LARGE SCALE GENOMIC DNA]</scope>
    <source>
        <strain evidence="11">Kuenenia_mbr1_ru-nijmegen</strain>
    </source>
</reference>
<keyword evidence="4 9" id="KW-0378">Hydrolase</keyword>
<name>Q1PZA9_KUEST</name>
<dbReference type="SUPFAM" id="SSF64182">
    <property type="entry name" value="DHH phosphoesterases"/>
    <property type="match status" value="1"/>
</dbReference>
<evidence type="ECO:0000259" key="8">
    <source>
        <dbReference type="Pfam" id="PF17768"/>
    </source>
</evidence>
<evidence type="ECO:0000313" key="12">
    <source>
        <dbReference type="Proteomes" id="UP000221734"/>
    </source>
</evidence>
<keyword evidence="3" id="KW-0540">Nuclease</keyword>
<reference evidence="12" key="4">
    <citation type="submission" date="2017-10" db="EMBL/GenBank/DDBJ databases">
        <authorList>
            <person name="Frank J."/>
        </authorList>
    </citation>
    <scope>NUCLEOTIDE SEQUENCE [LARGE SCALE GENOMIC DNA]</scope>
</reference>
<evidence type="ECO:0000313" key="9">
    <source>
        <dbReference type="EMBL" id="CAJ72419.1"/>
    </source>
</evidence>
<dbReference type="GO" id="GO:0006281">
    <property type="term" value="P:DNA repair"/>
    <property type="evidence" value="ECO:0007669"/>
    <property type="project" value="InterPro"/>
</dbReference>
<dbReference type="EMBL" id="LT934425">
    <property type="protein sequence ID" value="SOH03929.1"/>
    <property type="molecule type" value="Genomic_DNA"/>
</dbReference>
<dbReference type="OrthoDB" id="9809852at2"/>
<dbReference type="InterPro" id="IPR041122">
    <property type="entry name" value="RecJ_OB"/>
</dbReference>
<dbReference type="Proteomes" id="UP000221734">
    <property type="component" value="Chromosome Kuenenia_stuttgartiensis_MBR1"/>
</dbReference>
<reference evidence="9" key="1">
    <citation type="journal article" date="2006" name="Nature">
        <title>Deciphering the evolution and metabolism of an anammox bacterium from a community genome.</title>
        <authorList>
            <person name="Strous M."/>
            <person name="Pelletier E."/>
            <person name="Mangenot S."/>
            <person name="Rattei T."/>
            <person name="Lehner A."/>
            <person name="Taylor M.W."/>
            <person name="Horn M."/>
            <person name="Daims H."/>
            <person name="Bartol-Mavel D."/>
            <person name="Wincker P."/>
            <person name="Barbe V."/>
            <person name="Fonknechten N."/>
            <person name="Vallenet D."/>
            <person name="Segurens B."/>
            <person name="Schenowitz-Truong C."/>
            <person name="Medigue C."/>
            <person name="Collingro A."/>
            <person name="Snel B."/>
            <person name="Dutilh B.E."/>
            <person name="OpDenCamp H.J.M."/>
            <person name="vanDerDrift C."/>
            <person name="Cirpus I."/>
            <person name="vanDePas-Schoonen K.T."/>
            <person name="Harhangi H.R."/>
            <person name="vanNiftrik L."/>
            <person name="Schmid M."/>
            <person name="Keltjens J."/>
            <person name="vanDeVossenberg J."/>
            <person name="Kartal B."/>
            <person name="Meier H."/>
            <person name="Frishman D."/>
            <person name="Huynen M.A."/>
            <person name="Mewes H."/>
            <person name="Weissenbach J."/>
            <person name="Jetten M.S.M."/>
            <person name="Wagner M."/>
            <person name="LePaslier D."/>
        </authorList>
    </citation>
    <scope>NUCLEOTIDE SEQUENCE</scope>
</reference>
<dbReference type="InterPro" id="IPR001667">
    <property type="entry name" value="DDH_dom"/>
</dbReference>
<dbReference type="Pfam" id="PF17768">
    <property type="entry name" value="RecJ_OB"/>
    <property type="match status" value="1"/>
</dbReference>
<comment type="similarity">
    <text evidence="1">Belongs to the RecJ family.</text>
</comment>
<evidence type="ECO:0000313" key="13">
    <source>
        <dbReference type="Proteomes" id="UP000501926"/>
    </source>
</evidence>
<dbReference type="PANTHER" id="PTHR30255:SF2">
    <property type="entry name" value="SINGLE-STRANDED-DNA-SPECIFIC EXONUCLEASE RECJ"/>
    <property type="match status" value="1"/>
</dbReference>
<dbReference type="Proteomes" id="UP000501926">
    <property type="component" value="Chromosome"/>
</dbReference>
<evidence type="ECO:0000259" key="7">
    <source>
        <dbReference type="Pfam" id="PF02272"/>
    </source>
</evidence>
<dbReference type="PANTHER" id="PTHR30255">
    <property type="entry name" value="SINGLE-STRANDED-DNA-SPECIFIC EXONUCLEASE RECJ"/>
    <property type="match status" value="1"/>
</dbReference>
<dbReference type="RefSeq" id="WP_099324684.1">
    <property type="nucleotide sequence ID" value="NZ_CP049055.1"/>
</dbReference>
<sequence length="577" mass="63235">MSKRWFIAPNNIELQTEIAGNLRISNLLAQILINRGITDVGAAKGFLQPQISTLSDPSNLPDIEKASVRINEAIRNGEKIVIYGDYDVDGLTATALMYRCLKMFDARVNYYIPERLEEGYGLNAEAIAKLKAGGTDLILTVDCGISACREAEIARSYGIELIITDHHQPSQEIPDAFAIINPKLKATEKTFRDFSGVGIAFMLAWSVGQHYFPQKKVSNEFKDFLISAMGLVALGTIADVVPLVGENRILTKYGLGALQQTKIPGLQALLEVSSLTNINLDTSHVGYRLGPRINAPGRVSDAGVVVEMLTTACNEKAKEIALFLEEENNRRRAMQLDILSAARQKIVDEINLDETLAIVLADQEWHPGIVGIIASKIAEEFNRPAVMIAVADEIGHGSARSIPSFHMLDALECCKNMLISVGGHAQAAGLKIHPDNIGDFRTLLNRMMAQKLQKEDLVPFLNIDVAVDLSTLNRGLLMELQLLSPHGEGNHIPVFAIKDLQIAGKPRRIGSNGQHLSFYVKQGNVSMKAIGFGMGDEIDRLLKNGSTCSLAVVLKENNWMNNSSIELEVKDIKFDGE</sequence>